<evidence type="ECO:0000313" key="6">
    <source>
        <dbReference type="EMBL" id="MFC3231036.1"/>
    </source>
</evidence>
<accession>A0ABV7L9F0</accession>
<dbReference type="Gene3D" id="1.10.10.60">
    <property type="entry name" value="Homeodomain-like"/>
    <property type="match status" value="2"/>
</dbReference>
<evidence type="ECO:0000313" key="7">
    <source>
        <dbReference type="Proteomes" id="UP001595528"/>
    </source>
</evidence>
<dbReference type="PANTHER" id="PTHR46796:SF6">
    <property type="entry name" value="ARAC SUBFAMILY"/>
    <property type="match status" value="1"/>
</dbReference>
<dbReference type="InterPro" id="IPR020449">
    <property type="entry name" value="Tscrpt_reg_AraC-type_HTH"/>
</dbReference>
<organism evidence="6 7">
    <name type="scientific">Marinibaculum pumilum</name>
    <dbReference type="NCBI Taxonomy" id="1766165"/>
    <lineage>
        <taxon>Bacteria</taxon>
        <taxon>Pseudomonadati</taxon>
        <taxon>Pseudomonadota</taxon>
        <taxon>Alphaproteobacteria</taxon>
        <taxon>Rhodospirillales</taxon>
        <taxon>Rhodospirillaceae</taxon>
        <taxon>Marinibaculum</taxon>
    </lineage>
</organism>
<dbReference type="EMBL" id="JBHRTR010000054">
    <property type="protein sequence ID" value="MFC3231036.1"/>
    <property type="molecule type" value="Genomic_DNA"/>
</dbReference>
<keyword evidence="7" id="KW-1185">Reference proteome</keyword>
<evidence type="ECO:0000256" key="3">
    <source>
        <dbReference type="ARBA" id="ARBA00023159"/>
    </source>
</evidence>
<dbReference type="InterPro" id="IPR037923">
    <property type="entry name" value="HTH-like"/>
</dbReference>
<dbReference type="SUPFAM" id="SSF46689">
    <property type="entry name" value="Homeodomain-like"/>
    <property type="match status" value="2"/>
</dbReference>
<dbReference type="PRINTS" id="PR00032">
    <property type="entry name" value="HTHARAC"/>
</dbReference>
<dbReference type="RefSeq" id="WP_379906503.1">
    <property type="nucleotide sequence ID" value="NZ_JBHRTR010000054.1"/>
</dbReference>
<keyword evidence="3" id="KW-0010">Activator</keyword>
<feature type="domain" description="HTH araC/xylS-type" evidence="5">
    <location>
        <begin position="197"/>
        <end position="295"/>
    </location>
</feature>
<keyword evidence="4" id="KW-0804">Transcription</keyword>
<evidence type="ECO:0000256" key="1">
    <source>
        <dbReference type="ARBA" id="ARBA00023015"/>
    </source>
</evidence>
<dbReference type="PROSITE" id="PS00041">
    <property type="entry name" value="HTH_ARAC_FAMILY_1"/>
    <property type="match status" value="1"/>
</dbReference>
<dbReference type="SUPFAM" id="SSF51215">
    <property type="entry name" value="Regulatory protein AraC"/>
    <property type="match status" value="1"/>
</dbReference>
<keyword evidence="1" id="KW-0805">Transcription regulation</keyword>
<gene>
    <name evidence="6" type="ORF">ACFOGJ_27565</name>
</gene>
<dbReference type="InterPro" id="IPR018060">
    <property type="entry name" value="HTH_AraC"/>
</dbReference>
<reference evidence="7" key="1">
    <citation type="journal article" date="2019" name="Int. J. Syst. Evol. Microbiol.">
        <title>The Global Catalogue of Microorganisms (GCM) 10K type strain sequencing project: providing services to taxonomists for standard genome sequencing and annotation.</title>
        <authorList>
            <consortium name="The Broad Institute Genomics Platform"/>
            <consortium name="The Broad Institute Genome Sequencing Center for Infectious Disease"/>
            <person name="Wu L."/>
            <person name="Ma J."/>
        </authorList>
    </citation>
    <scope>NUCLEOTIDE SEQUENCE [LARGE SCALE GENOMIC DNA]</scope>
    <source>
        <strain evidence="7">KCTC 42964</strain>
    </source>
</reference>
<dbReference type="Proteomes" id="UP001595528">
    <property type="component" value="Unassembled WGS sequence"/>
</dbReference>
<evidence type="ECO:0000256" key="4">
    <source>
        <dbReference type="ARBA" id="ARBA00023163"/>
    </source>
</evidence>
<dbReference type="InterPro" id="IPR018062">
    <property type="entry name" value="HTH_AraC-typ_CS"/>
</dbReference>
<dbReference type="InterPro" id="IPR050204">
    <property type="entry name" value="AraC_XylS_family_regulators"/>
</dbReference>
<dbReference type="SMART" id="SM00342">
    <property type="entry name" value="HTH_ARAC"/>
    <property type="match status" value="1"/>
</dbReference>
<proteinExistence type="predicted"/>
<protein>
    <submittedName>
        <fullName evidence="6">Helix-turn-helix domain-containing protein</fullName>
    </submittedName>
</protein>
<dbReference type="Pfam" id="PF12833">
    <property type="entry name" value="HTH_18"/>
    <property type="match status" value="1"/>
</dbReference>
<comment type="caution">
    <text evidence="6">The sequence shown here is derived from an EMBL/GenBank/DDBJ whole genome shotgun (WGS) entry which is preliminary data.</text>
</comment>
<keyword evidence="2" id="KW-0238">DNA-binding</keyword>
<sequence>MPLGGHGEAKYPHSMRLDSSAGRGWTGLLAETWRHRAGDLPDIEPRETEIIVLTRGRLRVRRRGDGRLQRTAAVPGTVWLCPAGIREDMIRLYNDLEESIHIYLPAAPLSAAALQEFDIDPDRLRLRYDGGFHDPVIAGLAGAVLGELRRPGPAGALLAESLAAALAVYILRHHSNLSPAALPVARAEGALDPDRQRRVRDFILDNLGTDLTLEQMAAQACLSRFHFARAFKAAFGCPPHRFVQAQRLERARQMLRDPDLSLAEIASACGFASQTHFSRAFKQATGRPPGSWRRSD</sequence>
<dbReference type="InterPro" id="IPR009057">
    <property type="entry name" value="Homeodomain-like_sf"/>
</dbReference>
<dbReference type="PROSITE" id="PS01124">
    <property type="entry name" value="HTH_ARAC_FAMILY_2"/>
    <property type="match status" value="1"/>
</dbReference>
<evidence type="ECO:0000256" key="2">
    <source>
        <dbReference type="ARBA" id="ARBA00023125"/>
    </source>
</evidence>
<name>A0ABV7L9F0_9PROT</name>
<dbReference type="PANTHER" id="PTHR46796">
    <property type="entry name" value="HTH-TYPE TRANSCRIPTIONAL ACTIVATOR RHAS-RELATED"/>
    <property type="match status" value="1"/>
</dbReference>
<evidence type="ECO:0000259" key="5">
    <source>
        <dbReference type="PROSITE" id="PS01124"/>
    </source>
</evidence>